<sequence>MEEHKEEKEEEEEEEETEHNIKMNNQILLAHHQPEENEIFFQVPAKMMKMKIEIQNFFRTIDRIH</sequence>
<evidence type="ECO:0000256" key="1">
    <source>
        <dbReference type="SAM" id="MobiDB-lite"/>
    </source>
</evidence>
<protein>
    <submittedName>
        <fullName evidence="2 3">Uncharacterized protein</fullName>
    </submittedName>
</protein>
<evidence type="ECO:0000313" key="3">
    <source>
        <dbReference type="EnsemblPlants" id="KEH39942"/>
    </source>
</evidence>
<reference evidence="2 4" key="1">
    <citation type="journal article" date="2011" name="Nature">
        <title>The Medicago genome provides insight into the evolution of rhizobial symbioses.</title>
        <authorList>
            <person name="Young N.D."/>
            <person name="Debelle F."/>
            <person name="Oldroyd G.E."/>
            <person name="Geurts R."/>
            <person name="Cannon S.B."/>
            <person name="Udvardi M.K."/>
            <person name="Benedito V.A."/>
            <person name="Mayer K.F."/>
            <person name="Gouzy J."/>
            <person name="Schoof H."/>
            <person name="Van de Peer Y."/>
            <person name="Proost S."/>
            <person name="Cook D.R."/>
            <person name="Meyers B.C."/>
            <person name="Spannagl M."/>
            <person name="Cheung F."/>
            <person name="De Mita S."/>
            <person name="Krishnakumar V."/>
            <person name="Gundlach H."/>
            <person name="Zhou S."/>
            <person name="Mudge J."/>
            <person name="Bharti A.K."/>
            <person name="Murray J.D."/>
            <person name="Naoumkina M.A."/>
            <person name="Rosen B."/>
            <person name="Silverstein K.A."/>
            <person name="Tang H."/>
            <person name="Rombauts S."/>
            <person name="Zhao P.X."/>
            <person name="Zhou P."/>
            <person name="Barbe V."/>
            <person name="Bardou P."/>
            <person name="Bechner M."/>
            <person name="Bellec A."/>
            <person name="Berger A."/>
            <person name="Berges H."/>
            <person name="Bidwell S."/>
            <person name="Bisseling T."/>
            <person name="Choisne N."/>
            <person name="Couloux A."/>
            <person name="Denny R."/>
            <person name="Deshpande S."/>
            <person name="Dai X."/>
            <person name="Doyle J.J."/>
            <person name="Dudez A.M."/>
            <person name="Farmer A.D."/>
            <person name="Fouteau S."/>
            <person name="Franken C."/>
            <person name="Gibelin C."/>
            <person name="Gish J."/>
            <person name="Goldstein S."/>
            <person name="Gonzalez A.J."/>
            <person name="Green P.J."/>
            <person name="Hallab A."/>
            <person name="Hartog M."/>
            <person name="Hua A."/>
            <person name="Humphray S.J."/>
            <person name="Jeong D.H."/>
            <person name="Jing Y."/>
            <person name="Jocker A."/>
            <person name="Kenton S.M."/>
            <person name="Kim D.J."/>
            <person name="Klee K."/>
            <person name="Lai H."/>
            <person name="Lang C."/>
            <person name="Lin S."/>
            <person name="Macmil S.L."/>
            <person name="Magdelenat G."/>
            <person name="Matthews L."/>
            <person name="McCorrison J."/>
            <person name="Monaghan E.L."/>
            <person name="Mun J.H."/>
            <person name="Najar F.Z."/>
            <person name="Nicholson C."/>
            <person name="Noirot C."/>
            <person name="O'Bleness M."/>
            <person name="Paule C.R."/>
            <person name="Poulain J."/>
            <person name="Prion F."/>
            <person name="Qin B."/>
            <person name="Qu C."/>
            <person name="Retzel E.F."/>
            <person name="Riddle C."/>
            <person name="Sallet E."/>
            <person name="Samain S."/>
            <person name="Samson N."/>
            <person name="Sanders I."/>
            <person name="Saurat O."/>
            <person name="Scarpelli C."/>
            <person name="Schiex T."/>
            <person name="Segurens B."/>
            <person name="Severin A.J."/>
            <person name="Sherrier D.J."/>
            <person name="Shi R."/>
            <person name="Sims S."/>
            <person name="Singer S.R."/>
            <person name="Sinharoy S."/>
            <person name="Sterck L."/>
            <person name="Viollet A."/>
            <person name="Wang B.B."/>
            <person name="Wang K."/>
            <person name="Wang M."/>
            <person name="Wang X."/>
            <person name="Warfsmann J."/>
            <person name="Weissenbach J."/>
            <person name="White D.D."/>
            <person name="White J.D."/>
            <person name="Wiley G.B."/>
            <person name="Wincker P."/>
            <person name="Xing Y."/>
            <person name="Yang L."/>
            <person name="Yao Z."/>
            <person name="Ying F."/>
            <person name="Zhai J."/>
            <person name="Zhou L."/>
            <person name="Zuber A."/>
            <person name="Denarie J."/>
            <person name="Dixon R.A."/>
            <person name="May G.D."/>
            <person name="Schwartz D.C."/>
            <person name="Rogers J."/>
            <person name="Quetier F."/>
            <person name="Town C.D."/>
            <person name="Roe B.A."/>
        </authorList>
    </citation>
    <scope>NUCLEOTIDE SEQUENCE [LARGE SCALE GENOMIC DNA]</scope>
    <source>
        <strain evidence="2">A17</strain>
        <strain evidence="3 4">cv. Jemalong A17</strain>
    </source>
</reference>
<dbReference type="Proteomes" id="UP000002051">
    <property type="component" value="Unassembled WGS sequence"/>
</dbReference>
<evidence type="ECO:0000313" key="2">
    <source>
        <dbReference type="EMBL" id="KEH39942.1"/>
    </source>
</evidence>
<dbReference type="HOGENOM" id="CLU_2853004_0_0_1"/>
<feature type="region of interest" description="Disordered" evidence="1">
    <location>
        <begin position="1"/>
        <end position="20"/>
    </location>
</feature>
<dbReference type="AlphaFoldDB" id="A0A072VDS3"/>
<reference evidence="3" key="3">
    <citation type="submission" date="2015-04" db="UniProtKB">
        <authorList>
            <consortium name="EnsemblPlants"/>
        </authorList>
    </citation>
    <scope>IDENTIFICATION</scope>
    <source>
        <strain evidence="3">cv. Jemalong A17</strain>
    </source>
</reference>
<proteinExistence type="predicted"/>
<name>A0A072VDS3_MEDTR</name>
<dbReference type="EMBL" id="CM001217">
    <property type="protein sequence ID" value="KEH39942.1"/>
    <property type="molecule type" value="Genomic_DNA"/>
</dbReference>
<gene>
    <name evidence="2" type="ordered locus">MTR_1g016790</name>
</gene>
<dbReference type="EnsemblPlants" id="KEH39942">
    <property type="protein sequence ID" value="KEH39942"/>
    <property type="gene ID" value="MTR_1g016790"/>
</dbReference>
<reference evidence="2 4" key="2">
    <citation type="journal article" date="2014" name="BMC Genomics">
        <title>An improved genome release (version Mt4.0) for the model legume Medicago truncatula.</title>
        <authorList>
            <person name="Tang H."/>
            <person name="Krishnakumar V."/>
            <person name="Bidwell S."/>
            <person name="Rosen B."/>
            <person name="Chan A."/>
            <person name="Zhou S."/>
            <person name="Gentzbittel L."/>
            <person name="Childs K.L."/>
            <person name="Yandell M."/>
            <person name="Gundlach H."/>
            <person name="Mayer K.F."/>
            <person name="Schwartz D.C."/>
            <person name="Town C.D."/>
        </authorList>
    </citation>
    <scope>GENOME REANNOTATION</scope>
    <source>
        <strain evidence="2">A17</strain>
        <strain evidence="3 4">cv. Jemalong A17</strain>
    </source>
</reference>
<accession>A0A072VDS3</accession>
<keyword evidence="4" id="KW-1185">Reference proteome</keyword>
<organism evidence="2 4">
    <name type="scientific">Medicago truncatula</name>
    <name type="common">Barrel medic</name>
    <name type="synonym">Medicago tribuloides</name>
    <dbReference type="NCBI Taxonomy" id="3880"/>
    <lineage>
        <taxon>Eukaryota</taxon>
        <taxon>Viridiplantae</taxon>
        <taxon>Streptophyta</taxon>
        <taxon>Embryophyta</taxon>
        <taxon>Tracheophyta</taxon>
        <taxon>Spermatophyta</taxon>
        <taxon>Magnoliopsida</taxon>
        <taxon>eudicotyledons</taxon>
        <taxon>Gunneridae</taxon>
        <taxon>Pentapetalae</taxon>
        <taxon>rosids</taxon>
        <taxon>fabids</taxon>
        <taxon>Fabales</taxon>
        <taxon>Fabaceae</taxon>
        <taxon>Papilionoideae</taxon>
        <taxon>50 kb inversion clade</taxon>
        <taxon>NPAAA clade</taxon>
        <taxon>Hologalegina</taxon>
        <taxon>IRL clade</taxon>
        <taxon>Trifolieae</taxon>
        <taxon>Medicago</taxon>
    </lineage>
</organism>
<feature type="compositionally biased region" description="Acidic residues" evidence="1">
    <location>
        <begin position="8"/>
        <end position="17"/>
    </location>
</feature>
<evidence type="ECO:0000313" key="4">
    <source>
        <dbReference type="Proteomes" id="UP000002051"/>
    </source>
</evidence>